<dbReference type="EMBL" id="WOCE01000012">
    <property type="protein sequence ID" value="KAE9602441.1"/>
    <property type="molecule type" value="Genomic_DNA"/>
</dbReference>
<proteinExistence type="predicted"/>
<gene>
    <name evidence="1" type="ORF">Lalb_Chr12g0199611</name>
</gene>
<comment type="caution">
    <text evidence="1">The sequence shown here is derived from an EMBL/GenBank/DDBJ whole genome shotgun (WGS) entry which is preliminary data.</text>
</comment>
<evidence type="ECO:0000313" key="2">
    <source>
        <dbReference type="Proteomes" id="UP000447434"/>
    </source>
</evidence>
<evidence type="ECO:0000313" key="1">
    <source>
        <dbReference type="EMBL" id="KAE9602441.1"/>
    </source>
</evidence>
<protein>
    <submittedName>
        <fullName evidence="1">Uncharacterized protein</fullName>
    </submittedName>
</protein>
<dbReference type="AlphaFoldDB" id="A0A6A4PLI9"/>
<reference evidence="2" key="1">
    <citation type="journal article" date="2020" name="Nat. Commun.">
        <title>Genome sequence of the cluster root forming white lupin.</title>
        <authorList>
            <person name="Hufnagel B."/>
            <person name="Marques A."/>
            <person name="Soriano A."/>
            <person name="Marques L."/>
            <person name="Divol F."/>
            <person name="Doumas P."/>
            <person name="Sallet E."/>
            <person name="Mancinotti D."/>
            <person name="Carrere S."/>
            <person name="Marande W."/>
            <person name="Arribat S."/>
            <person name="Keller J."/>
            <person name="Huneau C."/>
            <person name="Blein T."/>
            <person name="Aime D."/>
            <person name="Laguerre M."/>
            <person name="Taylor J."/>
            <person name="Schubert V."/>
            <person name="Nelson M."/>
            <person name="Geu-Flores F."/>
            <person name="Crespi M."/>
            <person name="Gallardo-Guerrero K."/>
            <person name="Delaux P.-M."/>
            <person name="Salse J."/>
            <person name="Berges H."/>
            <person name="Guyot R."/>
            <person name="Gouzy J."/>
            <person name="Peret B."/>
        </authorList>
    </citation>
    <scope>NUCLEOTIDE SEQUENCE [LARGE SCALE GENOMIC DNA]</scope>
    <source>
        <strain evidence="2">cv. Amiga</strain>
    </source>
</reference>
<name>A0A6A4PLI9_LUPAL</name>
<sequence>MNSVTSSTKSMPRNIVTTLHPLICHLLIHNSRILDVELEMVACLMFLLF</sequence>
<organism evidence="1 2">
    <name type="scientific">Lupinus albus</name>
    <name type="common">White lupine</name>
    <name type="synonym">Lupinus termis</name>
    <dbReference type="NCBI Taxonomy" id="3870"/>
    <lineage>
        <taxon>Eukaryota</taxon>
        <taxon>Viridiplantae</taxon>
        <taxon>Streptophyta</taxon>
        <taxon>Embryophyta</taxon>
        <taxon>Tracheophyta</taxon>
        <taxon>Spermatophyta</taxon>
        <taxon>Magnoliopsida</taxon>
        <taxon>eudicotyledons</taxon>
        <taxon>Gunneridae</taxon>
        <taxon>Pentapetalae</taxon>
        <taxon>rosids</taxon>
        <taxon>fabids</taxon>
        <taxon>Fabales</taxon>
        <taxon>Fabaceae</taxon>
        <taxon>Papilionoideae</taxon>
        <taxon>50 kb inversion clade</taxon>
        <taxon>genistoids sensu lato</taxon>
        <taxon>core genistoids</taxon>
        <taxon>Genisteae</taxon>
        <taxon>Lupinus</taxon>
    </lineage>
</organism>
<accession>A0A6A4PLI9</accession>
<keyword evidence="2" id="KW-1185">Reference proteome</keyword>
<dbReference type="Proteomes" id="UP000447434">
    <property type="component" value="Chromosome 12"/>
</dbReference>